<name>A0A0D2MIN1_9CHLO</name>
<accession>A0A0D2MIN1</accession>
<dbReference type="Gene3D" id="3.20.20.80">
    <property type="entry name" value="Glycosidases"/>
    <property type="match status" value="1"/>
</dbReference>
<dbReference type="GeneID" id="25740327"/>
<dbReference type="Proteomes" id="UP000054498">
    <property type="component" value="Unassembled WGS sequence"/>
</dbReference>
<dbReference type="KEGG" id="mng:MNEG_7451"/>
<dbReference type="AlphaFoldDB" id="A0A0D2MIN1"/>
<evidence type="ECO:0000313" key="2">
    <source>
        <dbReference type="Proteomes" id="UP000054498"/>
    </source>
</evidence>
<dbReference type="EMBL" id="KK101536">
    <property type="protein sequence ID" value="KIZ00512.1"/>
    <property type="molecule type" value="Genomic_DNA"/>
</dbReference>
<gene>
    <name evidence="1" type="ORF">MNEG_7451</name>
</gene>
<dbReference type="OrthoDB" id="2796951at2759"/>
<proteinExistence type="predicted"/>
<protein>
    <submittedName>
        <fullName evidence="1">Uncharacterized protein</fullName>
    </submittedName>
</protein>
<reference evidence="1 2" key="1">
    <citation type="journal article" date="2013" name="BMC Genomics">
        <title>Reconstruction of the lipid metabolism for the microalga Monoraphidium neglectum from its genome sequence reveals characteristics suitable for biofuel production.</title>
        <authorList>
            <person name="Bogen C."/>
            <person name="Al-Dilaimi A."/>
            <person name="Albersmeier A."/>
            <person name="Wichmann J."/>
            <person name="Grundmann M."/>
            <person name="Rupp O."/>
            <person name="Lauersen K.J."/>
            <person name="Blifernez-Klassen O."/>
            <person name="Kalinowski J."/>
            <person name="Goesmann A."/>
            <person name="Mussgnug J.H."/>
            <person name="Kruse O."/>
        </authorList>
    </citation>
    <scope>NUCLEOTIDE SEQUENCE [LARGE SCALE GENOMIC DNA]</scope>
    <source>
        <strain evidence="1 2">SAG 48.87</strain>
    </source>
</reference>
<evidence type="ECO:0000313" key="1">
    <source>
        <dbReference type="EMBL" id="KIZ00512.1"/>
    </source>
</evidence>
<dbReference type="RefSeq" id="XP_013899531.1">
    <property type="nucleotide sequence ID" value="XM_014044077.1"/>
</dbReference>
<sequence>MLGPSPILRVGGRSQELLRAVPPARVFESLRDLARSVNMRFIIGLPLEENDTELARQIMDEARRHLGEAIVGFGLGNEPDMWDRRVGGFNSKGEWGSGFSK</sequence>
<organism evidence="1 2">
    <name type="scientific">Monoraphidium neglectum</name>
    <dbReference type="NCBI Taxonomy" id="145388"/>
    <lineage>
        <taxon>Eukaryota</taxon>
        <taxon>Viridiplantae</taxon>
        <taxon>Chlorophyta</taxon>
        <taxon>core chlorophytes</taxon>
        <taxon>Chlorophyceae</taxon>
        <taxon>CS clade</taxon>
        <taxon>Sphaeropleales</taxon>
        <taxon>Selenastraceae</taxon>
        <taxon>Monoraphidium</taxon>
    </lineage>
</organism>
<keyword evidence="2" id="KW-1185">Reference proteome</keyword>